<evidence type="ECO:0000313" key="4">
    <source>
        <dbReference type="Proteomes" id="UP000515312"/>
    </source>
</evidence>
<dbReference type="InterPro" id="IPR014044">
    <property type="entry name" value="CAP_dom"/>
</dbReference>
<dbReference type="RefSeq" id="WP_186745543.1">
    <property type="nucleotide sequence ID" value="NZ_CP060394.1"/>
</dbReference>
<dbReference type="PANTHER" id="PTHR31157">
    <property type="entry name" value="SCP DOMAIN-CONTAINING PROTEIN"/>
    <property type="match status" value="1"/>
</dbReference>
<evidence type="ECO:0000313" key="3">
    <source>
        <dbReference type="EMBL" id="QNI33849.1"/>
    </source>
</evidence>
<dbReference type="EMBL" id="CP060394">
    <property type="protein sequence ID" value="QNI33849.1"/>
    <property type="molecule type" value="Genomic_DNA"/>
</dbReference>
<dbReference type="InterPro" id="IPR035940">
    <property type="entry name" value="CAP_sf"/>
</dbReference>
<dbReference type="AlphaFoldDB" id="A0A7G8BMS9"/>
<evidence type="ECO:0000259" key="2">
    <source>
        <dbReference type="Pfam" id="PF00188"/>
    </source>
</evidence>
<keyword evidence="1" id="KW-0732">Signal</keyword>
<dbReference type="KEGG" id="adin:H7849_08035"/>
<feature type="chain" id="PRO_5028850515" evidence="1">
    <location>
        <begin position="27"/>
        <end position="257"/>
    </location>
</feature>
<organism evidence="3 4">
    <name type="scientific">Alloacidobacterium dinghuense</name>
    <dbReference type="NCBI Taxonomy" id="2763107"/>
    <lineage>
        <taxon>Bacteria</taxon>
        <taxon>Pseudomonadati</taxon>
        <taxon>Acidobacteriota</taxon>
        <taxon>Terriglobia</taxon>
        <taxon>Terriglobales</taxon>
        <taxon>Acidobacteriaceae</taxon>
        <taxon>Alloacidobacterium</taxon>
    </lineage>
</organism>
<dbReference type="Pfam" id="PF00188">
    <property type="entry name" value="CAP"/>
    <property type="match status" value="1"/>
</dbReference>
<accession>A0A7G8BMS9</accession>
<feature type="signal peptide" evidence="1">
    <location>
        <begin position="1"/>
        <end position="26"/>
    </location>
</feature>
<feature type="domain" description="SCP" evidence="2">
    <location>
        <begin position="38"/>
        <end position="152"/>
    </location>
</feature>
<keyword evidence="4" id="KW-1185">Reference proteome</keyword>
<dbReference type="PANTHER" id="PTHR31157:SF1">
    <property type="entry name" value="SCP DOMAIN-CONTAINING PROTEIN"/>
    <property type="match status" value="1"/>
</dbReference>
<dbReference type="Gene3D" id="3.40.33.10">
    <property type="entry name" value="CAP"/>
    <property type="match status" value="1"/>
</dbReference>
<protein>
    <submittedName>
        <fullName evidence="3">CAP domain-containing protein</fullName>
    </submittedName>
</protein>
<dbReference type="Proteomes" id="UP000515312">
    <property type="component" value="Chromosome"/>
</dbReference>
<dbReference type="SUPFAM" id="SSF55797">
    <property type="entry name" value="PR-1-like"/>
    <property type="match status" value="1"/>
</dbReference>
<name>A0A7G8BMS9_9BACT</name>
<reference evidence="3 4" key="1">
    <citation type="submission" date="2020-08" db="EMBL/GenBank/DDBJ databases">
        <title>Edaphobacter telluris sp. nov. and Acidobacterium dinghuensis sp. nov., two acidobacteria isolated from forest soil.</title>
        <authorList>
            <person name="Fu J."/>
            <person name="Qiu L."/>
        </authorList>
    </citation>
    <scope>NUCLEOTIDE SEQUENCE [LARGE SCALE GENOMIC DNA]</scope>
    <source>
        <strain evidence="3">4Y35</strain>
    </source>
</reference>
<sequence>MHQSPVIMRVRHFILLVLLAVITTQAQQLPNDQQQKLLNLTNQARTDQGLQPLHWDPSLAAAAQAHAQKMFDQRSLSHQLPGEPDLRARAAQAGAHFREVAENVAMGNGAEGVQKEWMNSPPHRANILDPKLTDIGIGVVEHAGYWYAVVDFDSAVQNMDSNQIEQKVAALVRDRGVDPSRPPDAARKDCAVEEGDVSGTHALFVMRWESSSLDRLPAPLEQRLATGRYKIASVGACGGQQAANQGFTTYRLAVLLY</sequence>
<evidence type="ECO:0000256" key="1">
    <source>
        <dbReference type="SAM" id="SignalP"/>
    </source>
</evidence>
<gene>
    <name evidence="3" type="ORF">H7849_08035</name>
</gene>
<dbReference type="CDD" id="cd05379">
    <property type="entry name" value="CAP_bacterial"/>
    <property type="match status" value="1"/>
</dbReference>
<proteinExistence type="predicted"/>